<proteinExistence type="predicted"/>
<keyword evidence="2" id="KW-1185">Reference proteome</keyword>
<evidence type="ECO:0000313" key="1">
    <source>
        <dbReference type="EMBL" id="EMZ24176.1"/>
    </source>
</evidence>
<gene>
    <name evidence="1" type="ORF">C823_03454</name>
</gene>
<dbReference type="Proteomes" id="UP000012589">
    <property type="component" value="Unassembled WGS sequence"/>
</dbReference>
<name>N2A7I7_9FIRM</name>
<reference evidence="1 2" key="1">
    <citation type="journal article" date="2014" name="Genome Announc.">
        <title>Draft genome sequences of the altered schaedler flora, a defined bacterial community from gnotobiotic mice.</title>
        <authorList>
            <person name="Wannemuehler M.J."/>
            <person name="Overstreet A.M."/>
            <person name="Ward D.V."/>
            <person name="Phillips G.J."/>
        </authorList>
    </citation>
    <scope>NUCLEOTIDE SEQUENCE [LARGE SCALE GENOMIC DNA]</scope>
    <source>
        <strain evidence="1 2">ASF492</strain>
    </source>
</reference>
<comment type="caution">
    <text evidence="1">The sequence shown here is derived from an EMBL/GenBank/DDBJ whole genome shotgun (WGS) entry which is preliminary data.</text>
</comment>
<organism evidence="1 2">
    <name type="scientific">Eubacterium plexicaudatum ASF492</name>
    <dbReference type="NCBI Taxonomy" id="1235802"/>
    <lineage>
        <taxon>Bacteria</taxon>
        <taxon>Bacillati</taxon>
        <taxon>Bacillota</taxon>
        <taxon>Clostridia</taxon>
        <taxon>Eubacteriales</taxon>
        <taxon>Eubacteriaceae</taxon>
        <taxon>Eubacterium</taxon>
    </lineage>
</organism>
<sequence length="337" mass="38671">MDVYYDVNMWGKGRHKTKLTAVPVRKTVFWGKERQELFIPAVYTGKAGVVLDVCAKISTEAMAAFLKKWNKERRMSLKTPEQREQIDADNPGSRDFLIEMRLDGVPLVLRMSSSLRWYPKQIIGMENADSVEENEFQNDVYAEEWMHAYGCDRECCWHFSRLTYNWGEEKILSPRKIALSFRANMVSVVAGHFMTDLSCNEETVKAVHPVTGQEYTLTLHTCEQMRHSFAEIGKKGILYPEHCLILSYDVTPEIDRGLLDIRDCAQGDHPKKEDTVKEKGGETDGASAVFMAGKSAILERRAAVSSMHFEPVRQVQWRIVFEVKEREDLEVCFLTEG</sequence>
<evidence type="ECO:0000313" key="2">
    <source>
        <dbReference type="Proteomes" id="UP000012589"/>
    </source>
</evidence>
<accession>N2A7I7</accession>
<dbReference type="EMBL" id="AQFT01000100">
    <property type="protein sequence ID" value="EMZ24176.1"/>
    <property type="molecule type" value="Genomic_DNA"/>
</dbReference>
<dbReference type="PATRIC" id="fig|1235802.3.peg.3638"/>
<dbReference type="OrthoDB" id="2049136at2"/>
<protein>
    <submittedName>
        <fullName evidence="1">Uncharacterized protein</fullName>
    </submittedName>
</protein>
<dbReference type="eggNOG" id="ENOG502ZAS4">
    <property type="taxonomic scope" value="Bacteria"/>
</dbReference>
<dbReference type="AlphaFoldDB" id="N2A7I7"/>
<dbReference type="HOGENOM" id="CLU_830918_0_0_9"/>
<dbReference type="STRING" id="1235802.C823_03454"/>